<name>A0ACA9QEI7_9GLOM</name>
<dbReference type="EMBL" id="CAJVQC010030316">
    <property type="protein sequence ID" value="CAG8745213.1"/>
    <property type="molecule type" value="Genomic_DNA"/>
</dbReference>
<dbReference type="Proteomes" id="UP000789920">
    <property type="component" value="Unassembled WGS sequence"/>
</dbReference>
<keyword evidence="2" id="KW-1185">Reference proteome</keyword>
<comment type="caution">
    <text evidence="1">The sequence shown here is derived from an EMBL/GenBank/DDBJ whole genome shotgun (WGS) entry which is preliminary data.</text>
</comment>
<feature type="non-terminal residue" evidence="1">
    <location>
        <position position="1"/>
    </location>
</feature>
<protein>
    <submittedName>
        <fullName evidence="1">12688_t:CDS:1</fullName>
    </submittedName>
</protein>
<evidence type="ECO:0000313" key="1">
    <source>
        <dbReference type="EMBL" id="CAG8745213.1"/>
    </source>
</evidence>
<organism evidence="1 2">
    <name type="scientific">Racocetra persica</name>
    <dbReference type="NCBI Taxonomy" id="160502"/>
    <lineage>
        <taxon>Eukaryota</taxon>
        <taxon>Fungi</taxon>
        <taxon>Fungi incertae sedis</taxon>
        <taxon>Mucoromycota</taxon>
        <taxon>Glomeromycotina</taxon>
        <taxon>Glomeromycetes</taxon>
        <taxon>Diversisporales</taxon>
        <taxon>Gigasporaceae</taxon>
        <taxon>Racocetra</taxon>
    </lineage>
</organism>
<feature type="non-terminal residue" evidence="1">
    <location>
        <position position="121"/>
    </location>
</feature>
<gene>
    <name evidence="1" type="ORF">RPERSI_LOCUS13582</name>
</gene>
<accession>A0ACA9QEI7</accession>
<sequence>NKADLCNKSSIFIETEPTNLETFSLDSINDSSLLKINEPPKNVKVNKLAKDVENEPVKDIKNEPAKDVENESSDEESDNKSLDMLEDKKQYFENEDIYDKYMDKEEHFINDNIHLTVDTNT</sequence>
<proteinExistence type="predicted"/>
<evidence type="ECO:0000313" key="2">
    <source>
        <dbReference type="Proteomes" id="UP000789920"/>
    </source>
</evidence>
<reference evidence="1" key="1">
    <citation type="submission" date="2021-06" db="EMBL/GenBank/DDBJ databases">
        <authorList>
            <person name="Kallberg Y."/>
            <person name="Tangrot J."/>
            <person name="Rosling A."/>
        </authorList>
    </citation>
    <scope>NUCLEOTIDE SEQUENCE</scope>
    <source>
        <strain evidence="1">MA461A</strain>
    </source>
</reference>